<organism evidence="1 2">
    <name type="scientific">Vanilla planifolia</name>
    <name type="common">Vanilla</name>
    <dbReference type="NCBI Taxonomy" id="51239"/>
    <lineage>
        <taxon>Eukaryota</taxon>
        <taxon>Viridiplantae</taxon>
        <taxon>Streptophyta</taxon>
        <taxon>Embryophyta</taxon>
        <taxon>Tracheophyta</taxon>
        <taxon>Spermatophyta</taxon>
        <taxon>Magnoliopsida</taxon>
        <taxon>Liliopsida</taxon>
        <taxon>Asparagales</taxon>
        <taxon>Orchidaceae</taxon>
        <taxon>Vanilloideae</taxon>
        <taxon>Vanilleae</taxon>
        <taxon>Vanilla</taxon>
    </lineage>
</organism>
<proteinExistence type="predicted"/>
<dbReference type="InterPro" id="IPR039717">
    <property type="entry name" value="Hgh1"/>
</dbReference>
<evidence type="ECO:0000313" key="1">
    <source>
        <dbReference type="EMBL" id="KAG0482975.1"/>
    </source>
</evidence>
<accession>A0A835R055</accession>
<dbReference type="PANTHER" id="PTHR13387:SF9">
    <property type="entry name" value="PROTEIN HGH1 HOMOLOG"/>
    <property type="match status" value="1"/>
</dbReference>
<evidence type="ECO:0000313" key="2">
    <source>
        <dbReference type="Proteomes" id="UP000639772"/>
    </source>
</evidence>
<dbReference type="EMBL" id="JADCNM010000005">
    <property type="protein sequence ID" value="KAG0482975.1"/>
    <property type="molecule type" value="Genomic_DNA"/>
</dbReference>
<protein>
    <recommendedName>
        <fullName evidence="3">Protein HGH1 homolog</fullName>
    </recommendedName>
</protein>
<evidence type="ECO:0008006" key="3">
    <source>
        <dbReference type="Google" id="ProtNLM"/>
    </source>
</evidence>
<dbReference type="SUPFAM" id="SSF48371">
    <property type="entry name" value="ARM repeat"/>
    <property type="match status" value="1"/>
</dbReference>
<dbReference type="Gene3D" id="1.25.10.10">
    <property type="entry name" value="Leucine-rich Repeat Variant"/>
    <property type="match status" value="1"/>
</dbReference>
<dbReference type="InterPro" id="IPR011989">
    <property type="entry name" value="ARM-like"/>
</dbReference>
<name>A0A835R055_VANPL</name>
<sequence length="159" mass="16988">MADELEELLGFLSSPSPQLKKAALDIIRGLTGSDTGIETLSSRSDILLPRLSTLLREPLETSVPAAEALINLSQNPVLAEKLVSIRAVDAAMEVIYKPGGSDPRLSKLLVMLLSNLTQLDSGIASLLQVAEDKIEGLYLSSLLDRSAGLPVMTRMVCCV</sequence>
<dbReference type="Proteomes" id="UP000639772">
    <property type="component" value="Unassembled WGS sequence"/>
</dbReference>
<dbReference type="OrthoDB" id="338814at2759"/>
<dbReference type="PANTHER" id="PTHR13387">
    <property type="entry name" value="PROTEIN HGH1 HOMOLOG"/>
    <property type="match status" value="1"/>
</dbReference>
<dbReference type="AlphaFoldDB" id="A0A835R055"/>
<reference evidence="1 2" key="1">
    <citation type="journal article" date="2020" name="Nat. Food">
        <title>A phased Vanilla planifolia genome enables genetic improvement of flavour and production.</title>
        <authorList>
            <person name="Hasing T."/>
            <person name="Tang H."/>
            <person name="Brym M."/>
            <person name="Khazi F."/>
            <person name="Huang T."/>
            <person name="Chambers A.H."/>
        </authorList>
    </citation>
    <scope>NUCLEOTIDE SEQUENCE [LARGE SCALE GENOMIC DNA]</scope>
    <source>
        <tissue evidence="1">Leaf</tissue>
    </source>
</reference>
<gene>
    <name evidence="1" type="ORF">HPP92_011059</name>
</gene>
<comment type="caution">
    <text evidence="1">The sequence shown here is derived from an EMBL/GenBank/DDBJ whole genome shotgun (WGS) entry which is preliminary data.</text>
</comment>
<dbReference type="InterPro" id="IPR016024">
    <property type="entry name" value="ARM-type_fold"/>
</dbReference>